<name>A0A3S2TT74_9BACI</name>
<accession>A0A3S2TT74</accession>
<dbReference type="InterPro" id="IPR035472">
    <property type="entry name" value="RpiR-like_SIS"/>
</dbReference>
<dbReference type="PROSITE" id="PS51071">
    <property type="entry name" value="HTH_RPIR"/>
    <property type="match status" value="1"/>
</dbReference>
<dbReference type="EMBL" id="RZTZ01000006">
    <property type="protein sequence ID" value="RVT60681.1"/>
    <property type="molecule type" value="Genomic_DNA"/>
</dbReference>
<dbReference type="InterPro" id="IPR036388">
    <property type="entry name" value="WH-like_DNA-bd_sf"/>
</dbReference>
<reference evidence="2 3" key="1">
    <citation type="submission" date="2019-01" db="EMBL/GenBank/DDBJ databases">
        <title>Bacillus sp. M5HDSG1-1, whole genome shotgun sequence.</title>
        <authorList>
            <person name="Tuo L."/>
        </authorList>
    </citation>
    <scope>NUCLEOTIDE SEQUENCE [LARGE SCALE GENOMIC DNA]</scope>
    <source>
        <strain evidence="2 3">M5HDSG1-1</strain>
    </source>
</reference>
<keyword evidence="3" id="KW-1185">Reference proteome</keyword>
<dbReference type="InterPro" id="IPR009057">
    <property type="entry name" value="Homeodomain-like_sf"/>
</dbReference>
<dbReference type="GO" id="GO:0003677">
    <property type="term" value="F:DNA binding"/>
    <property type="evidence" value="ECO:0007669"/>
    <property type="project" value="InterPro"/>
</dbReference>
<feature type="domain" description="HTH rpiR-type" evidence="1">
    <location>
        <begin position="17"/>
        <end position="93"/>
    </location>
</feature>
<sequence length="294" mass="33954">MIFFHFDIFFARNATIIEKRRKPVFNLNELSSSQWRIGNWIVHNEAEVLISTEKDIAAATGVSIASVSRFWKAVGFDNLKAFKQFLKEKREITPAKKLLNTMTDLEYSSLQSHHLNRSIHHLQATLNLFQKEAFEKAVASICTSNKLYIYAPGPSLGLGELLSYRLRRYGLDVRIVRWFGSEILEELLHINEYCTVMLFSFGRLLKEAEVLLMHAHQKNGKTIVISDQPGLESPIKYDIFLYADRGEKNEFHSMIAPLFLMENLIVEVGKAIPSLENMEQLDKLRKSFKDFLPR</sequence>
<evidence type="ECO:0000313" key="2">
    <source>
        <dbReference type="EMBL" id="RVT60681.1"/>
    </source>
</evidence>
<dbReference type="SUPFAM" id="SSF46689">
    <property type="entry name" value="Homeodomain-like"/>
    <property type="match status" value="1"/>
</dbReference>
<gene>
    <name evidence="2" type="ORF">EM808_15640</name>
</gene>
<evidence type="ECO:0000313" key="3">
    <source>
        <dbReference type="Proteomes" id="UP000288024"/>
    </source>
</evidence>
<dbReference type="GO" id="GO:0097367">
    <property type="term" value="F:carbohydrate derivative binding"/>
    <property type="evidence" value="ECO:0007669"/>
    <property type="project" value="InterPro"/>
</dbReference>
<dbReference type="GO" id="GO:1901135">
    <property type="term" value="P:carbohydrate derivative metabolic process"/>
    <property type="evidence" value="ECO:0007669"/>
    <property type="project" value="InterPro"/>
</dbReference>
<dbReference type="InterPro" id="IPR000281">
    <property type="entry name" value="HTH_RpiR"/>
</dbReference>
<dbReference type="AlphaFoldDB" id="A0A3S2TT74"/>
<comment type="caution">
    <text evidence="2">The sequence shown here is derived from an EMBL/GenBank/DDBJ whole genome shotgun (WGS) entry which is preliminary data.</text>
</comment>
<dbReference type="Proteomes" id="UP000288024">
    <property type="component" value="Unassembled WGS sequence"/>
</dbReference>
<dbReference type="CDD" id="cd05013">
    <property type="entry name" value="SIS_RpiR"/>
    <property type="match status" value="1"/>
</dbReference>
<dbReference type="SUPFAM" id="SSF53697">
    <property type="entry name" value="SIS domain"/>
    <property type="match status" value="1"/>
</dbReference>
<dbReference type="InterPro" id="IPR046348">
    <property type="entry name" value="SIS_dom_sf"/>
</dbReference>
<proteinExistence type="predicted"/>
<organism evidence="2 3">
    <name type="scientific">Niallia taxi</name>
    <dbReference type="NCBI Taxonomy" id="2499688"/>
    <lineage>
        <taxon>Bacteria</taxon>
        <taxon>Bacillati</taxon>
        <taxon>Bacillota</taxon>
        <taxon>Bacilli</taxon>
        <taxon>Bacillales</taxon>
        <taxon>Bacillaceae</taxon>
        <taxon>Niallia</taxon>
    </lineage>
</organism>
<dbReference type="InterPro" id="IPR047640">
    <property type="entry name" value="RpiR-like"/>
</dbReference>
<dbReference type="Gene3D" id="1.10.10.10">
    <property type="entry name" value="Winged helix-like DNA-binding domain superfamily/Winged helix DNA-binding domain"/>
    <property type="match status" value="1"/>
</dbReference>
<dbReference type="GO" id="GO:0003700">
    <property type="term" value="F:DNA-binding transcription factor activity"/>
    <property type="evidence" value="ECO:0007669"/>
    <property type="project" value="InterPro"/>
</dbReference>
<dbReference type="PANTHER" id="PTHR30514:SF18">
    <property type="entry name" value="RPIR-FAMILY TRANSCRIPTIONAL REGULATOR"/>
    <property type="match status" value="1"/>
</dbReference>
<protein>
    <submittedName>
        <fullName evidence="2">MurR/RpiR family transcriptional regulator</fullName>
    </submittedName>
</protein>
<evidence type="ECO:0000259" key="1">
    <source>
        <dbReference type="PROSITE" id="PS51071"/>
    </source>
</evidence>
<dbReference type="PANTHER" id="PTHR30514">
    <property type="entry name" value="GLUCOKINASE"/>
    <property type="match status" value="1"/>
</dbReference>
<dbReference type="Gene3D" id="3.40.50.10490">
    <property type="entry name" value="Glucose-6-phosphate isomerase like protein, domain 1"/>
    <property type="match status" value="1"/>
</dbReference>